<evidence type="ECO:0000259" key="2">
    <source>
        <dbReference type="PROSITE" id="PS50926"/>
    </source>
</evidence>
<dbReference type="Proteomes" id="UP000183245">
    <property type="component" value="Unassembled WGS sequence"/>
</dbReference>
<dbReference type="Gene3D" id="3.40.50.1010">
    <property type="entry name" value="5'-nuclease"/>
    <property type="match status" value="1"/>
</dbReference>
<evidence type="ECO:0000313" key="3">
    <source>
        <dbReference type="EMBL" id="OIP97403.1"/>
    </source>
</evidence>
<organism evidence="3 4">
    <name type="scientific">Candidatus Wirthbacteria bacterium CG2_30_54_11</name>
    <dbReference type="NCBI Taxonomy" id="1817892"/>
    <lineage>
        <taxon>Bacteria</taxon>
        <taxon>Candidatus Wirthbacteria</taxon>
    </lineage>
</organism>
<reference evidence="3 4" key="1">
    <citation type="journal article" date="2016" name="Environ. Microbiol.">
        <title>Genomic resolution of a cold subsurface aquifer community provides metabolic insights for novel microbes adapted to high CO concentrations.</title>
        <authorList>
            <person name="Probst A.J."/>
            <person name="Castelle C.J."/>
            <person name="Singh A."/>
            <person name="Brown C.T."/>
            <person name="Anantharaman K."/>
            <person name="Sharon I."/>
            <person name="Hug L.A."/>
            <person name="Burstein D."/>
            <person name="Emerson J.B."/>
            <person name="Thomas B.C."/>
            <person name="Banfield J.F."/>
        </authorList>
    </citation>
    <scope>NUCLEOTIDE SEQUENCE [LARGE SCALE GENOMIC DNA]</scope>
    <source>
        <strain evidence="3">CG2_30_54_11</strain>
    </source>
</reference>
<dbReference type="InterPro" id="IPR002792">
    <property type="entry name" value="TRAM_dom"/>
</dbReference>
<evidence type="ECO:0000256" key="1">
    <source>
        <dbReference type="SAM" id="Phobius"/>
    </source>
</evidence>
<feature type="transmembrane region" description="Helical" evidence="1">
    <location>
        <begin position="62"/>
        <end position="82"/>
    </location>
</feature>
<proteinExistence type="predicted"/>
<dbReference type="PROSITE" id="PS50926">
    <property type="entry name" value="TRAM"/>
    <property type="match status" value="1"/>
</dbReference>
<dbReference type="EMBL" id="MNZT01000057">
    <property type="protein sequence ID" value="OIP97403.1"/>
    <property type="molecule type" value="Genomic_DNA"/>
</dbReference>
<gene>
    <name evidence="3" type="ORF">AUK40_03280</name>
</gene>
<feature type="domain" description="TRAM" evidence="2">
    <location>
        <begin position="233"/>
        <end position="294"/>
    </location>
</feature>
<keyword evidence="1" id="KW-0812">Transmembrane</keyword>
<comment type="caution">
    <text evidence="3">The sequence shown here is derived from an EMBL/GenBank/DDBJ whole genome shotgun (WGS) entry which is preliminary data.</text>
</comment>
<name>A0A1J5IL07_9BACT</name>
<accession>A0A1J5IL07</accession>
<sequence length="299" mass="32871">MIVSLLWALVFWAVSGFCGYLLLVPQVSSGRRPLVFAVSSGFIAAGAAAFPGGLFISSYNPGLSLGAGIGAAGLFLLLWRVVESVLVPEDAPPPPPPVIVQVKMPYVLDASVLANGDIVKFINAMFTEGPILLPTFVTRQAQAYLTSDSEYVRSQGELALKTMERLHQECVVPVTYDDQEYRDIPVYADQMTQYLREKEATLLCYDQVMVQALRRLSLKVVFFQEIEESLEQVHLVGQQFKIRIVEFNAELSQGIGYLPDGTKVVVEGTAALLQQEISVKVQRVYQTVAGKMLYASIEG</sequence>
<protein>
    <recommendedName>
        <fullName evidence="2">TRAM domain-containing protein</fullName>
    </recommendedName>
</protein>
<evidence type="ECO:0000313" key="4">
    <source>
        <dbReference type="Proteomes" id="UP000183245"/>
    </source>
</evidence>
<dbReference type="AlphaFoldDB" id="A0A1J5IL07"/>
<keyword evidence="1" id="KW-1133">Transmembrane helix</keyword>
<feature type="transmembrane region" description="Helical" evidence="1">
    <location>
        <begin position="6"/>
        <end position="23"/>
    </location>
</feature>
<dbReference type="STRING" id="1817892.AUK40_03280"/>
<keyword evidence="1" id="KW-0472">Membrane</keyword>
<feature type="transmembrane region" description="Helical" evidence="1">
    <location>
        <begin position="35"/>
        <end position="56"/>
    </location>
</feature>